<evidence type="ECO:0000313" key="2">
    <source>
        <dbReference type="EMBL" id="MEP0947976.1"/>
    </source>
</evidence>
<name>A0ABV0K5C2_9CYAN</name>
<dbReference type="RefSeq" id="WP_190705110.1">
    <property type="nucleotide sequence ID" value="NZ_JAMPKX010000006.1"/>
</dbReference>
<dbReference type="InterPro" id="IPR013785">
    <property type="entry name" value="Aldolase_TIM"/>
</dbReference>
<evidence type="ECO:0000313" key="3">
    <source>
        <dbReference type="Proteomes" id="UP001482513"/>
    </source>
</evidence>
<dbReference type="SUPFAM" id="SSF51395">
    <property type="entry name" value="FMN-linked oxidoreductases"/>
    <property type="match status" value="1"/>
</dbReference>
<dbReference type="Pfam" id="PF00724">
    <property type="entry name" value="Oxidored_FMN"/>
    <property type="match status" value="1"/>
</dbReference>
<accession>A0ABV0K5C2</accession>
<organism evidence="2 3">
    <name type="scientific">Leptolyngbya subtilissima DQ-A4</name>
    <dbReference type="NCBI Taxonomy" id="2933933"/>
    <lineage>
        <taxon>Bacteria</taxon>
        <taxon>Bacillati</taxon>
        <taxon>Cyanobacteriota</taxon>
        <taxon>Cyanophyceae</taxon>
        <taxon>Leptolyngbyales</taxon>
        <taxon>Leptolyngbyaceae</taxon>
        <taxon>Leptolyngbya group</taxon>
        <taxon>Leptolyngbya</taxon>
    </lineage>
</organism>
<dbReference type="InterPro" id="IPR001155">
    <property type="entry name" value="OxRdtase_FMN_N"/>
</dbReference>
<dbReference type="Gene3D" id="3.20.20.70">
    <property type="entry name" value="Aldolase class I"/>
    <property type="match status" value="1"/>
</dbReference>
<dbReference type="PANTHER" id="PTHR22893">
    <property type="entry name" value="NADH OXIDOREDUCTASE-RELATED"/>
    <property type="match status" value="1"/>
</dbReference>
<evidence type="ECO:0000259" key="1">
    <source>
        <dbReference type="Pfam" id="PF00724"/>
    </source>
</evidence>
<dbReference type="InterPro" id="IPR045247">
    <property type="entry name" value="Oye-like"/>
</dbReference>
<feature type="domain" description="NADH:flavin oxidoreductase/NADH oxidase N-terminal" evidence="1">
    <location>
        <begin position="6"/>
        <end position="339"/>
    </location>
</feature>
<reference evidence="2 3" key="1">
    <citation type="submission" date="2022-04" db="EMBL/GenBank/DDBJ databases">
        <title>Positive selection, recombination, and allopatry shape intraspecific diversity of widespread and dominant cyanobacteria.</title>
        <authorList>
            <person name="Wei J."/>
            <person name="Shu W."/>
            <person name="Hu C."/>
        </authorList>
    </citation>
    <scope>NUCLEOTIDE SEQUENCE [LARGE SCALE GENOMIC DNA]</scope>
    <source>
        <strain evidence="2 3">DQ-A4</strain>
    </source>
</reference>
<proteinExistence type="predicted"/>
<comment type="caution">
    <text evidence="2">The sequence shown here is derived from an EMBL/GenBank/DDBJ whole genome shotgun (WGS) entry which is preliminary data.</text>
</comment>
<dbReference type="NCBIfam" id="NF007899">
    <property type="entry name" value="PRK10605.1"/>
    <property type="match status" value="1"/>
</dbReference>
<dbReference type="EMBL" id="JAMPKX010000006">
    <property type="protein sequence ID" value="MEP0947976.1"/>
    <property type="molecule type" value="Genomic_DNA"/>
</dbReference>
<dbReference type="Proteomes" id="UP001482513">
    <property type="component" value="Unassembled WGS sequence"/>
</dbReference>
<keyword evidence="3" id="KW-1185">Reference proteome</keyword>
<gene>
    <name evidence="2" type="ORF">NC992_13915</name>
</gene>
<sequence>MSTEKNLFTPIKLGAYELPNRIVMAPLTRNRAGEGNVPQALNVTYYEQRASAGLIITEASQVSPQGMGYPSTPGIHSAEQIAGWQKITEAVHAKDGRIFLQLWHVGRISHPSLQPDGATPVAPSAIQPKGDAMTYEGMQRFVTPRALELDEIPGIIDQYRHAAKHALEAGFDGVEVHGANGYLLDQFLRDGSNHRTDAYGGPVENRARLLLEVTEAVVEVWGSDRVGVRLSPSSTFNDMTDSDPRATFGYAIQALNRFNLAYLHLLEPSEADLRYGGTPIPTKEFRPLYDGLLMVNWDYDQAAGNAAIASGDADLVSYGKLFIANPDLPERFAKNAPLNEPNPDTFYGGGEEGYVDYPTLAEVA</sequence>
<dbReference type="PANTHER" id="PTHR22893:SF98">
    <property type="entry name" value="OXIDOREDUCTASE"/>
    <property type="match status" value="1"/>
</dbReference>
<dbReference type="CDD" id="cd02933">
    <property type="entry name" value="OYE_like_FMN"/>
    <property type="match status" value="1"/>
</dbReference>
<protein>
    <submittedName>
        <fullName evidence="2">Alkene reductase</fullName>
    </submittedName>
</protein>